<proteinExistence type="predicted"/>
<gene>
    <name evidence="1" type="ORF">FSB73_20370</name>
</gene>
<dbReference type="OrthoDB" id="890572at2"/>
<reference evidence="1 2" key="1">
    <citation type="journal article" date="2017" name="Int. J. Syst. Evol. Microbiol.">
        <title>Arachidicoccus ginsenosidivorans sp. nov., with ginsenoside-converting activity isolated from ginseng cultivating soil.</title>
        <authorList>
            <person name="Siddiqi M.Z."/>
            <person name="Aslam Z."/>
            <person name="Im W.T."/>
        </authorList>
    </citation>
    <scope>NUCLEOTIDE SEQUENCE [LARGE SCALE GENOMIC DNA]</scope>
    <source>
        <strain evidence="1 2">Gsoil 809</strain>
    </source>
</reference>
<protein>
    <submittedName>
        <fullName evidence="1">Uncharacterized protein</fullName>
    </submittedName>
</protein>
<evidence type="ECO:0000313" key="2">
    <source>
        <dbReference type="Proteomes" id="UP000321291"/>
    </source>
</evidence>
<dbReference type="AlphaFoldDB" id="A0A5B8VQB8"/>
<sequence length="640" mass="74021">MMNQETDLYNLIEFAVNETEMQDILLGPIAEFVQANHHKSELQQIPAFSTLHNFLKNGTSMVREKDKARLVARFYADEKLLRCYYDQLNFQDQQLFSLFTWEGVVSYEAAQAIYKTDLFEYRDKQNRFVYIKQAFSRLKPFLHWYPYGIAPGYIKTLTEDIAFRKVCFSMPHFLRRAFSVILEMPKAGELVPITIAKHWLIFNFEAAVYEELPHVISYLQQDIIKINDKGILNIPSLKSAQKKLQLKTFPNDCGYIKLMMLAGFTRRPTKETTIEITPKVIGEVFLNTKRISFRMLEPLIFPYTGLRKVHNVFCNGPAYDSILNIPKTLPPGQWVTLDNIQRNASCNLVGLSLLSEGIIHELQPNFSNLTAFQYTRSHNIEKQKIITRQAITSVLLIAASLGLVELAYDPANKDLFPDNPKDMHEGSFSACRLTALGEHILLGRSDYTAPAAARPTTCEWDTEKQCLKVIGNFRLIADRLRHWTSEFATDNALLLDVEKIIKSCQDKEDLLNSISKFHQSLTVPMPEDWKRQLMQLVYNSQQVRPLLLTQVYKLSPYDKQLHRLVIQDEVLRKLIIKGENYTIIVECINHDPFIKRMAELGYVLETPSTYRLKDIHFVGRTASENELLTDFDELIENRKN</sequence>
<evidence type="ECO:0000313" key="1">
    <source>
        <dbReference type="EMBL" id="QEC73670.1"/>
    </source>
</evidence>
<keyword evidence="2" id="KW-1185">Reference proteome</keyword>
<dbReference type="EMBL" id="CP042434">
    <property type="protein sequence ID" value="QEC73670.1"/>
    <property type="molecule type" value="Genomic_DNA"/>
</dbReference>
<accession>A0A5B8VQB8</accession>
<organism evidence="1 2">
    <name type="scientific">Arachidicoccus ginsenosidivorans</name>
    <dbReference type="NCBI Taxonomy" id="496057"/>
    <lineage>
        <taxon>Bacteria</taxon>
        <taxon>Pseudomonadati</taxon>
        <taxon>Bacteroidota</taxon>
        <taxon>Chitinophagia</taxon>
        <taxon>Chitinophagales</taxon>
        <taxon>Chitinophagaceae</taxon>
        <taxon>Arachidicoccus</taxon>
    </lineage>
</organism>
<dbReference type="Proteomes" id="UP000321291">
    <property type="component" value="Chromosome"/>
</dbReference>
<name>A0A5B8VQB8_9BACT</name>
<dbReference type="RefSeq" id="WP_146786508.1">
    <property type="nucleotide sequence ID" value="NZ_CP042434.1"/>
</dbReference>
<dbReference type="KEGG" id="agi:FSB73_20370"/>